<reference evidence="2" key="1">
    <citation type="submission" date="2020-11" db="EMBL/GenBank/DDBJ databases">
        <authorList>
            <person name="Tran Van P."/>
        </authorList>
    </citation>
    <scope>NUCLEOTIDE SEQUENCE</scope>
</reference>
<gene>
    <name evidence="2" type="ORF">ONB1V03_LOCUS4933</name>
</gene>
<organism evidence="2">
    <name type="scientific">Oppiella nova</name>
    <dbReference type="NCBI Taxonomy" id="334625"/>
    <lineage>
        <taxon>Eukaryota</taxon>
        <taxon>Metazoa</taxon>
        <taxon>Ecdysozoa</taxon>
        <taxon>Arthropoda</taxon>
        <taxon>Chelicerata</taxon>
        <taxon>Arachnida</taxon>
        <taxon>Acari</taxon>
        <taxon>Acariformes</taxon>
        <taxon>Sarcoptiformes</taxon>
        <taxon>Oribatida</taxon>
        <taxon>Brachypylina</taxon>
        <taxon>Oppioidea</taxon>
        <taxon>Oppiidae</taxon>
        <taxon>Oppiella</taxon>
    </lineage>
</organism>
<proteinExistence type="predicted"/>
<dbReference type="EMBL" id="CAJPVJ010001843">
    <property type="protein sequence ID" value="CAG2165391.1"/>
    <property type="molecule type" value="Genomic_DNA"/>
</dbReference>
<name>A0A7R9LNG2_9ACAR</name>
<evidence type="ECO:0000313" key="3">
    <source>
        <dbReference type="Proteomes" id="UP000728032"/>
    </source>
</evidence>
<dbReference type="EMBL" id="OC916668">
    <property type="protein sequence ID" value="CAD7644915.1"/>
    <property type="molecule type" value="Genomic_DNA"/>
</dbReference>
<dbReference type="Proteomes" id="UP000728032">
    <property type="component" value="Unassembled WGS sequence"/>
</dbReference>
<dbReference type="AlphaFoldDB" id="A0A7R9LNG2"/>
<feature type="region of interest" description="Disordered" evidence="1">
    <location>
        <begin position="47"/>
        <end position="70"/>
    </location>
</feature>
<sequence length="70" mass="7761">MCSRFVTVVGIGREVSPHTGNCIYGKQCSKWWHIYYKDYVPSIKHTSRSVTHGPQPAPITPASIPSALMS</sequence>
<accession>A0A7R9LNG2</accession>
<protein>
    <submittedName>
        <fullName evidence="2">Uncharacterized protein</fullName>
    </submittedName>
</protein>
<dbReference type="OrthoDB" id="6428965at2759"/>
<keyword evidence="3" id="KW-1185">Reference proteome</keyword>
<evidence type="ECO:0000256" key="1">
    <source>
        <dbReference type="SAM" id="MobiDB-lite"/>
    </source>
</evidence>
<evidence type="ECO:0000313" key="2">
    <source>
        <dbReference type="EMBL" id="CAD7644915.1"/>
    </source>
</evidence>
<feature type="compositionally biased region" description="Low complexity" evidence="1">
    <location>
        <begin position="60"/>
        <end position="70"/>
    </location>
</feature>